<organism evidence="5 6">
    <name type="scientific">Ciceribacter sichuanensis</name>
    <dbReference type="NCBI Taxonomy" id="2949647"/>
    <lineage>
        <taxon>Bacteria</taxon>
        <taxon>Pseudomonadati</taxon>
        <taxon>Pseudomonadota</taxon>
        <taxon>Alphaproteobacteria</taxon>
        <taxon>Hyphomicrobiales</taxon>
        <taxon>Rhizobiaceae</taxon>
        <taxon>Ciceribacter</taxon>
    </lineage>
</organism>
<comment type="caution">
    <text evidence="5">The sequence shown here is derived from an EMBL/GenBank/DDBJ whole genome shotgun (WGS) entry which is preliminary data.</text>
</comment>
<dbReference type="PANTHER" id="PTHR43537">
    <property type="entry name" value="TRANSCRIPTIONAL REGULATOR, GNTR FAMILY"/>
    <property type="match status" value="1"/>
</dbReference>
<dbReference type="Gene3D" id="1.10.10.10">
    <property type="entry name" value="Winged helix-like DNA-binding domain superfamily/Winged helix DNA-binding domain"/>
    <property type="match status" value="1"/>
</dbReference>
<dbReference type="InterPro" id="IPR036390">
    <property type="entry name" value="WH_DNA-bd_sf"/>
</dbReference>
<dbReference type="InterPro" id="IPR036388">
    <property type="entry name" value="WH-like_DNA-bd_sf"/>
</dbReference>
<evidence type="ECO:0000313" key="6">
    <source>
        <dbReference type="Proteomes" id="UP001155380"/>
    </source>
</evidence>
<dbReference type="InterPro" id="IPR011711">
    <property type="entry name" value="GntR_C"/>
</dbReference>
<dbReference type="PANTHER" id="PTHR43537:SF45">
    <property type="entry name" value="GNTR FAMILY REGULATORY PROTEIN"/>
    <property type="match status" value="1"/>
</dbReference>
<dbReference type="Pfam" id="PF07729">
    <property type="entry name" value="FCD"/>
    <property type="match status" value="1"/>
</dbReference>
<dbReference type="AlphaFoldDB" id="A0AAJ1F9B0"/>
<gene>
    <name evidence="5" type="ORF">NBH21_19365</name>
</gene>
<keyword evidence="3" id="KW-0804">Transcription</keyword>
<evidence type="ECO:0000313" key="5">
    <source>
        <dbReference type="EMBL" id="MCO5958943.1"/>
    </source>
</evidence>
<sequence>MSDTAYEGMRSAIIRAELLPGAPIDERSCMEMLDVGRTPLREALQRLSQEDLVLAVPQRGYFVSSTSASDFFHLQEFRLHSEIMAVRTAAIRMSVIQLRTLAGLIEEARQGVAEQRSEIDWHLGIDERMHGIIAEASGNPYLAQALRRLYALSVRSLYVSRLPVTLIFDELSNFDAIYAALEARDPDRAEAAMRQHLTVASVQLVTRPSVAPAPVAPDSEANA</sequence>
<name>A0AAJ1F9B0_9HYPH</name>
<proteinExistence type="predicted"/>
<dbReference type="SMART" id="SM00895">
    <property type="entry name" value="FCD"/>
    <property type="match status" value="1"/>
</dbReference>
<keyword evidence="2" id="KW-0238">DNA-binding</keyword>
<dbReference type="GO" id="GO:0003700">
    <property type="term" value="F:DNA-binding transcription factor activity"/>
    <property type="evidence" value="ECO:0007669"/>
    <property type="project" value="InterPro"/>
</dbReference>
<feature type="domain" description="HTH gntR-type" evidence="4">
    <location>
        <begin position="1"/>
        <end position="66"/>
    </location>
</feature>
<reference evidence="5" key="1">
    <citation type="submission" date="2022-06" db="EMBL/GenBank/DDBJ databases">
        <authorList>
            <person name="Sun Q."/>
        </authorList>
    </citation>
    <scope>NUCLEOTIDE SEQUENCE</scope>
    <source>
        <strain evidence="5">S101</strain>
    </source>
</reference>
<dbReference type="SUPFAM" id="SSF48008">
    <property type="entry name" value="GntR ligand-binding domain-like"/>
    <property type="match status" value="1"/>
</dbReference>
<dbReference type="Pfam" id="PF00392">
    <property type="entry name" value="GntR"/>
    <property type="match status" value="1"/>
</dbReference>
<evidence type="ECO:0000256" key="1">
    <source>
        <dbReference type="ARBA" id="ARBA00023015"/>
    </source>
</evidence>
<accession>A0AAJ1F9B0</accession>
<dbReference type="Proteomes" id="UP001155380">
    <property type="component" value="Unassembled WGS sequence"/>
</dbReference>
<dbReference type="Gene3D" id="1.20.120.530">
    <property type="entry name" value="GntR ligand-binding domain-like"/>
    <property type="match status" value="1"/>
</dbReference>
<dbReference type="PROSITE" id="PS50949">
    <property type="entry name" value="HTH_GNTR"/>
    <property type="match status" value="1"/>
</dbReference>
<dbReference type="InterPro" id="IPR008920">
    <property type="entry name" value="TF_FadR/GntR_C"/>
</dbReference>
<dbReference type="InterPro" id="IPR000524">
    <property type="entry name" value="Tscrpt_reg_HTH_GntR"/>
</dbReference>
<dbReference type="SMART" id="SM00345">
    <property type="entry name" value="HTH_GNTR"/>
    <property type="match status" value="1"/>
</dbReference>
<dbReference type="SUPFAM" id="SSF46785">
    <property type="entry name" value="Winged helix' DNA-binding domain"/>
    <property type="match status" value="1"/>
</dbReference>
<dbReference type="RefSeq" id="WP_250914450.1">
    <property type="nucleotide sequence ID" value="NZ_JAMXLX010000007.1"/>
</dbReference>
<keyword evidence="1" id="KW-0805">Transcription regulation</keyword>
<evidence type="ECO:0000259" key="4">
    <source>
        <dbReference type="PROSITE" id="PS50949"/>
    </source>
</evidence>
<dbReference type="EMBL" id="JAMXLX010000007">
    <property type="protein sequence ID" value="MCO5958943.1"/>
    <property type="molecule type" value="Genomic_DNA"/>
</dbReference>
<evidence type="ECO:0000256" key="2">
    <source>
        <dbReference type="ARBA" id="ARBA00023125"/>
    </source>
</evidence>
<protein>
    <submittedName>
        <fullName evidence="5">GntR family transcriptional regulator</fullName>
    </submittedName>
</protein>
<dbReference type="GO" id="GO:0003677">
    <property type="term" value="F:DNA binding"/>
    <property type="evidence" value="ECO:0007669"/>
    <property type="project" value="UniProtKB-KW"/>
</dbReference>
<evidence type="ECO:0000256" key="3">
    <source>
        <dbReference type="ARBA" id="ARBA00023163"/>
    </source>
</evidence>